<dbReference type="InterPro" id="IPR036509">
    <property type="entry name" value="Met_Sox_Rdtase_MsrA_sf"/>
</dbReference>
<evidence type="ECO:0000256" key="1">
    <source>
        <dbReference type="ARBA" id="ARBA00005591"/>
    </source>
</evidence>
<dbReference type="Proteomes" id="UP000751190">
    <property type="component" value="Unassembled WGS sequence"/>
</dbReference>
<dbReference type="Pfam" id="PF01625">
    <property type="entry name" value="PMSR"/>
    <property type="match status" value="1"/>
</dbReference>
<protein>
    <recommendedName>
        <fullName evidence="2">peptide-methionine (S)-S-oxide reductase</fullName>
        <ecNumber evidence="2">1.8.4.11</ecNumber>
    </recommendedName>
    <alternativeName>
        <fullName evidence="4">Peptide-methionine (S)-S-oxide reductase</fullName>
    </alternativeName>
</protein>
<sequence>MVTEVVKRAAAFVSVCVCTLWLVASRPAGAQRMMHVRLGPSAGRNVSYLGCGCFWHVQHDVVTRVERAILGRSDEELTALTGYAGGTHTSQDGRVCYHSMTGVSDYGMLGHAEVVSLELPDGAAAQVAATFFEKTCVKGVRRDVQDRGAEYRSVVGFPGGIDSHAGKQFSAAAAARGIHVRTGAGNDGDVEGTVWVMDSARSPFYQAEVYHQFHADMVEQYSTAYYALRDALLGAGRIHRTGCSRD</sequence>
<dbReference type="GO" id="GO:0008113">
    <property type="term" value="F:peptide-methionine (S)-S-oxide reductase activity"/>
    <property type="evidence" value="ECO:0007669"/>
    <property type="project" value="UniProtKB-EC"/>
</dbReference>
<evidence type="ECO:0000256" key="2">
    <source>
        <dbReference type="ARBA" id="ARBA00012502"/>
    </source>
</evidence>
<dbReference type="EC" id="1.8.4.11" evidence="2"/>
<keyword evidence="7" id="KW-1185">Reference proteome</keyword>
<reference evidence="6" key="1">
    <citation type="submission" date="2021-05" db="EMBL/GenBank/DDBJ databases">
        <title>The genome of the haptophyte Pavlova lutheri (Diacronema luteri, Pavlovales) - a model for lipid biosynthesis in eukaryotic algae.</title>
        <authorList>
            <person name="Hulatt C.J."/>
            <person name="Posewitz M.C."/>
        </authorList>
    </citation>
    <scope>NUCLEOTIDE SEQUENCE</scope>
    <source>
        <strain evidence="6">NIVA-4/92</strain>
    </source>
</reference>
<comment type="caution">
    <text evidence="6">The sequence shown here is derived from an EMBL/GenBank/DDBJ whole genome shotgun (WGS) entry which is preliminary data.</text>
</comment>
<gene>
    <name evidence="6" type="ORF">KFE25_013530</name>
</gene>
<evidence type="ECO:0000313" key="6">
    <source>
        <dbReference type="EMBL" id="KAG8468447.1"/>
    </source>
</evidence>
<evidence type="ECO:0000259" key="5">
    <source>
        <dbReference type="Pfam" id="PF01625"/>
    </source>
</evidence>
<feature type="domain" description="Peptide methionine sulphoxide reductase MsrA" evidence="5">
    <location>
        <begin position="48"/>
        <end position="216"/>
    </location>
</feature>
<proteinExistence type="inferred from homology"/>
<organism evidence="6 7">
    <name type="scientific">Diacronema lutheri</name>
    <name type="common">Unicellular marine alga</name>
    <name type="synonym">Monochrysis lutheri</name>
    <dbReference type="NCBI Taxonomy" id="2081491"/>
    <lineage>
        <taxon>Eukaryota</taxon>
        <taxon>Haptista</taxon>
        <taxon>Haptophyta</taxon>
        <taxon>Pavlovophyceae</taxon>
        <taxon>Pavlovales</taxon>
        <taxon>Pavlovaceae</taxon>
        <taxon>Diacronema</taxon>
    </lineage>
</organism>
<accession>A0A8J5XTY7</accession>
<dbReference type="SUPFAM" id="SSF55068">
    <property type="entry name" value="Peptide methionine sulfoxide reductase"/>
    <property type="match status" value="1"/>
</dbReference>
<dbReference type="AlphaFoldDB" id="A0A8J5XTY7"/>
<dbReference type="EMBL" id="JAGTXO010000004">
    <property type="protein sequence ID" value="KAG8468447.1"/>
    <property type="molecule type" value="Genomic_DNA"/>
</dbReference>
<evidence type="ECO:0000313" key="7">
    <source>
        <dbReference type="Proteomes" id="UP000751190"/>
    </source>
</evidence>
<keyword evidence="3" id="KW-0560">Oxidoreductase</keyword>
<evidence type="ECO:0000256" key="4">
    <source>
        <dbReference type="ARBA" id="ARBA00030643"/>
    </source>
</evidence>
<dbReference type="InterPro" id="IPR002569">
    <property type="entry name" value="Met_Sox_Rdtase_MsrA_dom"/>
</dbReference>
<dbReference type="OrthoDB" id="443672at2759"/>
<comment type="similarity">
    <text evidence="1">Belongs to the MsrA Met sulfoxide reductase family.</text>
</comment>
<evidence type="ECO:0000256" key="3">
    <source>
        <dbReference type="ARBA" id="ARBA00023002"/>
    </source>
</evidence>
<name>A0A8J5XTY7_DIALT</name>
<dbReference type="Gene3D" id="3.30.1060.10">
    <property type="entry name" value="Peptide methionine sulphoxide reductase MsrA"/>
    <property type="match status" value="1"/>
</dbReference>